<feature type="domain" description="N-acetyltransferase" evidence="1">
    <location>
        <begin position="4"/>
        <end position="208"/>
    </location>
</feature>
<keyword evidence="3" id="KW-1185">Reference proteome</keyword>
<evidence type="ECO:0000313" key="3">
    <source>
        <dbReference type="Proteomes" id="UP000656042"/>
    </source>
</evidence>
<dbReference type="EMBL" id="BMMX01000036">
    <property type="protein sequence ID" value="GGL11249.1"/>
    <property type="molecule type" value="Genomic_DNA"/>
</dbReference>
<dbReference type="RefSeq" id="WP_189081992.1">
    <property type="nucleotide sequence ID" value="NZ_BMMX01000036.1"/>
</dbReference>
<reference evidence="2" key="1">
    <citation type="journal article" date="2014" name="Int. J. Syst. Evol. Microbiol.">
        <title>Complete genome sequence of Corynebacterium casei LMG S-19264T (=DSM 44701T), isolated from a smear-ripened cheese.</title>
        <authorList>
            <consortium name="US DOE Joint Genome Institute (JGI-PGF)"/>
            <person name="Walter F."/>
            <person name="Albersmeier A."/>
            <person name="Kalinowski J."/>
            <person name="Ruckert C."/>
        </authorList>
    </citation>
    <scope>NUCLEOTIDE SEQUENCE</scope>
    <source>
        <strain evidence="2">CGMCC 4.7299</strain>
    </source>
</reference>
<evidence type="ECO:0000259" key="1">
    <source>
        <dbReference type="PROSITE" id="PS51186"/>
    </source>
</evidence>
<dbReference type="AlphaFoldDB" id="A0A8J3C5I9"/>
<proteinExistence type="predicted"/>
<dbReference type="Gene3D" id="3.40.630.30">
    <property type="match status" value="1"/>
</dbReference>
<gene>
    <name evidence="2" type="ORF">GCM10012284_52500</name>
</gene>
<dbReference type="CDD" id="cd04301">
    <property type="entry name" value="NAT_SF"/>
    <property type="match status" value="1"/>
</dbReference>
<organism evidence="2 3">
    <name type="scientific">Mangrovihabitans endophyticus</name>
    <dbReference type="NCBI Taxonomy" id="1751298"/>
    <lineage>
        <taxon>Bacteria</taxon>
        <taxon>Bacillati</taxon>
        <taxon>Actinomycetota</taxon>
        <taxon>Actinomycetes</taxon>
        <taxon>Micromonosporales</taxon>
        <taxon>Micromonosporaceae</taxon>
        <taxon>Mangrovihabitans</taxon>
    </lineage>
</organism>
<dbReference type="PROSITE" id="PS51186">
    <property type="entry name" value="GNAT"/>
    <property type="match status" value="1"/>
</dbReference>
<reference evidence="2" key="2">
    <citation type="submission" date="2020-09" db="EMBL/GenBank/DDBJ databases">
        <authorList>
            <person name="Sun Q."/>
            <person name="Zhou Y."/>
        </authorList>
    </citation>
    <scope>NUCLEOTIDE SEQUENCE</scope>
    <source>
        <strain evidence="2">CGMCC 4.7299</strain>
    </source>
</reference>
<accession>A0A8J3C5I9</accession>
<name>A0A8J3C5I9_9ACTN</name>
<comment type="caution">
    <text evidence="2">The sequence shown here is derived from an EMBL/GenBank/DDBJ whole genome shotgun (WGS) entry which is preliminary data.</text>
</comment>
<dbReference type="InterPro" id="IPR016181">
    <property type="entry name" value="Acyl_CoA_acyltransferase"/>
</dbReference>
<dbReference type="SUPFAM" id="SSF55729">
    <property type="entry name" value="Acyl-CoA N-acyltransferases (Nat)"/>
    <property type="match status" value="1"/>
</dbReference>
<dbReference type="PANTHER" id="PTHR42791">
    <property type="entry name" value="GNAT FAMILY ACETYLTRANSFERASE"/>
    <property type="match status" value="1"/>
</dbReference>
<dbReference type="Pfam" id="PF00583">
    <property type="entry name" value="Acetyltransf_1"/>
    <property type="match status" value="1"/>
</dbReference>
<dbReference type="InterPro" id="IPR000182">
    <property type="entry name" value="GNAT_dom"/>
</dbReference>
<dbReference type="Proteomes" id="UP000656042">
    <property type="component" value="Unassembled WGS sequence"/>
</dbReference>
<dbReference type="PANTHER" id="PTHR42791:SF1">
    <property type="entry name" value="N-ACETYLTRANSFERASE DOMAIN-CONTAINING PROTEIN"/>
    <property type="match status" value="1"/>
</dbReference>
<protein>
    <recommendedName>
        <fullName evidence="1">N-acetyltransferase domain-containing protein</fullName>
    </recommendedName>
</protein>
<sequence length="214" mass="23516">MSAPAIRVVTDEADIATVATLITASFDHLDANRYLIPDPERRFDAMREFFAVLTEHAAAGAGEVLLTGDGHAGAVWFDRTVEPTEPDGYAKRIEQAAGPYAERFTALDEAFEANHPTDPHWHLAFLAVDADHQRRGLGGALMEHTHAELDRRGLAAYLEATNADNRRVYRRHGYADMTPSEIVLGDPRGNTGDRVVGATFYRMWRPAGSATSGR</sequence>
<dbReference type="GO" id="GO:0016747">
    <property type="term" value="F:acyltransferase activity, transferring groups other than amino-acyl groups"/>
    <property type="evidence" value="ECO:0007669"/>
    <property type="project" value="InterPro"/>
</dbReference>
<evidence type="ECO:0000313" key="2">
    <source>
        <dbReference type="EMBL" id="GGL11249.1"/>
    </source>
</evidence>
<dbReference type="InterPro" id="IPR052523">
    <property type="entry name" value="Trichothecene_AcTrans"/>
</dbReference>